<evidence type="ECO:0000256" key="2">
    <source>
        <dbReference type="SAM" id="SignalP"/>
    </source>
</evidence>
<feature type="chain" id="PRO_5023076613" description="DUF916 domain-containing protein" evidence="2">
    <location>
        <begin position="24"/>
        <end position="332"/>
    </location>
</feature>
<keyword evidence="1" id="KW-0472">Membrane</keyword>
<dbReference type="EMBL" id="AMFJ01036086">
    <property type="protein sequence ID" value="EKD25360.1"/>
    <property type="molecule type" value="Genomic_DNA"/>
</dbReference>
<accession>K1X599</accession>
<sequence length="332" mass="36860">MMYKKIIVSFILIGVMFSGFTKADVQGVNIRYCEDAENPKAETNKSYPIQPGMEKEICFYIYANSTTPVEVTYGFPNYALNSQGNRSCGIDMGRTNPFSKYFLGSGDRKVIVEADKPVMIKEKVLVPMGMSWELNWCVAYTVLKKDPKAAGQIFSVIVRKTSFLSFFVGNPDDIKNDVKLVRNPGWAYSTNSNIKATIDTTNNLILSFLVKNNGNIAQSIAISGSVHNMLGFEKAYSSTAASVAPGETKEVSVNVGILPTYKWFFTIISNVQNNPVFAFDTSTLDPKFTTGSTQTEKATIYAFSWITLIIILALIFIIVKLVLPRKVKIITK</sequence>
<gene>
    <name evidence="3" type="ORF">ACD_80C00079G0003</name>
</gene>
<evidence type="ECO:0000313" key="3">
    <source>
        <dbReference type="EMBL" id="EKD25360.1"/>
    </source>
</evidence>
<feature type="transmembrane region" description="Helical" evidence="1">
    <location>
        <begin position="300"/>
        <end position="323"/>
    </location>
</feature>
<evidence type="ECO:0000256" key="1">
    <source>
        <dbReference type="SAM" id="Phobius"/>
    </source>
</evidence>
<name>K1X599_9BACT</name>
<keyword evidence="1" id="KW-1133">Transmembrane helix</keyword>
<feature type="signal peptide" evidence="2">
    <location>
        <begin position="1"/>
        <end position="23"/>
    </location>
</feature>
<evidence type="ECO:0008006" key="4">
    <source>
        <dbReference type="Google" id="ProtNLM"/>
    </source>
</evidence>
<proteinExistence type="predicted"/>
<organism evidence="3">
    <name type="scientific">uncultured bacterium</name>
    <name type="common">gcode 4</name>
    <dbReference type="NCBI Taxonomy" id="1234023"/>
    <lineage>
        <taxon>Bacteria</taxon>
        <taxon>environmental samples</taxon>
    </lineage>
</organism>
<dbReference type="AlphaFoldDB" id="K1X599"/>
<protein>
    <recommendedName>
        <fullName evidence="4">DUF916 domain-containing protein</fullName>
    </recommendedName>
</protein>
<keyword evidence="2" id="KW-0732">Signal</keyword>
<keyword evidence="1" id="KW-0812">Transmembrane</keyword>
<reference evidence="3" key="1">
    <citation type="journal article" date="2012" name="Science">
        <title>Fermentation, hydrogen, and sulfur metabolism in multiple uncultivated bacterial phyla.</title>
        <authorList>
            <person name="Wrighton K.C."/>
            <person name="Thomas B.C."/>
            <person name="Sharon I."/>
            <person name="Miller C.S."/>
            <person name="Castelle C.J."/>
            <person name="VerBerkmoes N.C."/>
            <person name="Wilkins M.J."/>
            <person name="Hettich R.L."/>
            <person name="Lipton M.S."/>
            <person name="Williams K.H."/>
            <person name="Long P.E."/>
            <person name="Banfield J.F."/>
        </authorList>
    </citation>
    <scope>NUCLEOTIDE SEQUENCE [LARGE SCALE GENOMIC DNA]</scope>
</reference>
<comment type="caution">
    <text evidence="3">The sequence shown here is derived from an EMBL/GenBank/DDBJ whole genome shotgun (WGS) entry which is preliminary data.</text>
</comment>